<organism evidence="1 2">
    <name type="scientific">Amycolatopsis thermophila</name>
    <dbReference type="NCBI Taxonomy" id="206084"/>
    <lineage>
        <taxon>Bacteria</taxon>
        <taxon>Bacillati</taxon>
        <taxon>Actinomycetota</taxon>
        <taxon>Actinomycetes</taxon>
        <taxon>Pseudonocardiales</taxon>
        <taxon>Pseudonocardiaceae</taxon>
        <taxon>Amycolatopsis</taxon>
    </lineage>
</organism>
<dbReference type="Proteomes" id="UP001229651">
    <property type="component" value="Unassembled WGS sequence"/>
</dbReference>
<evidence type="ECO:0000313" key="2">
    <source>
        <dbReference type="Proteomes" id="UP001229651"/>
    </source>
</evidence>
<reference evidence="1 2" key="1">
    <citation type="submission" date="2023-07" db="EMBL/GenBank/DDBJ databases">
        <title>Sequencing the genomes of 1000 actinobacteria strains.</title>
        <authorList>
            <person name="Klenk H.-P."/>
        </authorList>
    </citation>
    <scope>NUCLEOTIDE SEQUENCE [LARGE SCALE GENOMIC DNA]</scope>
    <source>
        <strain evidence="1 2">DSM 45805</strain>
    </source>
</reference>
<accession>A0ABU0EMK4</accession>
<keyword evidence="2" id="KW-1185">Reference proteome</keyword>
<comment type="caution">
    <text evidence="1">The sequence shown here is derived from an EMBL/GenBank/DDBJ whole genome shotgun (WGS) entry which is preliminary data.</text>
</comment>
<name>A0ABU0EMK4_9PSEU</name>
<dbReference type="EMBL" id="JAUSUT010000001">
    <property type="protein sequence ID" value="MDQ0376498.1"/>
    <property type="molecule type" value="Genomic_DNA"/>
</dbReference>
<evidence type="ECO:0000313" key="1">
    <source>
        <dbReference type="EMBL" id="MDQ0376498.1"/>
    </source>
</evidence>
<proteinExistence type="predicted"/>
<sequence length="227" mass="23734">MTCFTPVRGRRMRITKVNECGAPIYGDCSQVVTSGFVSVEFSPQTDEGEEITVRNANGEICVSIPACTSMTGIETTITFCNVDTDLFSLMTGQDPILGEDGEGIGFDIADIPCNEGFALELWTGVHSDQPCGVAGTEQYGYLVLPWLSSGVLADFTIEDGAVSFGVTATARSGSGWGAGPYNVQNLAAGPSPLTPPLAPDRFGRMILTTVAPPEPSCGCQPLVAPGP</sequence>
<protein>
    <submittedName>
        <fullName evidence="1">Uncharacterized protein</fullName>
    </submittedName>
</protein>
<gene>
    <name evidence="1" type="ORF">FB470_000492</name>
</gene>
<dbReference type="RefSeq" id="WP_306988378.1">
    <property type="nucleotide sequence ID" value="NZ_JAUSUT010000001.1"/>
</dbReference>